<organism evidence="1 2">
    <name type="scientific">Trifolium medium</name>
    <dbReference type="NCBI Taxonomy" id="97028"/>
    <lineage>
        <taxon>Eukaryota</taxon>
        <taxon>Viridiplantae</taxon>
        <taxon>Streptophyta</taxon>
        <taxon>Embryophyta</taxon>
        <taxon>Tracheophyta</taxon>
        <taxon>Spermatophyta</taxon>
        <taxon>Magnoliopsida</taxon>
        <taxon>eudicotyledons</taxon>
        <taxon>Gunneridae</taxon>
        <taxon>Pentapetalae</taxon>
        <taxon>rosids</taxon>
        <taxon>fabids</taxon>
        <taxon>Fabales</taxon>
        <taxon>Fabaceae</taxon>
        <taxon>Papilionoideae</taxon>
        <taxon>50 kb inversion clade</taxon>
        <taxon>NPAAA clade</taxon>
        <taxon>Hologalegina</taxon>
        <taxon>IRL clade</taxon>
        <taxon>Trifolieae</taxon>
        <taxon>Trifolium</taxon>
    </lineage>
</organism>
<dbReference type="EMBL" id="LXQA010033866">
    <property type="protein sequence ID" value="MCH97011.1"/>
    <property type="molecule type" value="Genomic_DNA"/>
</dbReference>
<evidence type="ECO:0000313" key="2">
    <source>
        <dbReference type="Proteomes" id="UP000265520"/>
    </source>
</evidence>
<feature type="non-terminal residue" evidence="1">
    <location>
        <position position="93"/>
    </location>
</feature>
<evidence type="ECO:0000313" key="1">
    <source>
        <dbReference type="EMBL" id="MCH97011.1"/>
    </source>
</evidence>
<gene>
    <name evidence="1" type="ORF">A2U01_0018004</name>
</gene>
<dbReference type="Proteomes" id="UP000265520">
    <property type="component" value="Unassembled WGS sequence"/>
</dbReference>
<sequence>MSGSIVIDIAANGSVTTTMVCIYDSGTFPKPKESLNPKFMNAGEVETSLITSGRTLGRGDFVTWVSQGCERVVGGWEGVVSSNCGMGRLGEEG</sequence>
<dbReference type="AlphaFoldDB" id="A0A392NC06"/>
<reference evidence="1 2" key="1">
    <citation type="journal article" date="2018" name="Front. Plant Sci.">
        <title>Red Clover (Trifolium pratense) and Zigzag Clover (T. medium) - A Picture of Genomic Similarities and Differences.</title>
        <authorList>
            <person name="Dluhosova J."/>
            <person name="Istvanek J."/>
            <person name="Nedelnik J."/>
            <person name="Repkova J."/>
        </authorList>
    </citation>
    <scope>NUCLEOTIDE SEQUENCE [LARGE SCALE GENOMIC DNA]</scope>
    <source>
        <strain evidence="2">cv. 10/8</strain>
        <tissue evidence="1">Leaf</tissue>
    </source>
</reference>
<keyword evidence="2" id="KW-1185">Reference proteome</keyword>
<protein>
    <submittedName>
        <fullName evidence="1">Uncharacterized protein</fullName>
    </submittedName>
</protein>
<name>A0A392NC06_9FABA</name>
<comment type="caution">
    <text evidence="1">The sequence shown here is derived from an EMBL/GenBank/DDBJ whole genome shotgun (WGS) entry which is preliminary data.</text>
</comment>
<proteinExistence type="predicted"/>
<accession>A0A392NC06</accession>